<keyword evidence="7" id="KW-0472">Membrane</keyword>
<dbReference type="InterPro" id="IPR058922">
    <property type="entry name" value="WHD_DRP"/>
</dbReference>
<dbReference type="Gene3D" id="1.10.8.430">
    <property type="entry name" value="Helical domain of apoptotic protease-activating factors"/>
    <property type="match status" value="1"/>
</dbReference>
<keyword evidence="13" id="KW-1185">Reference proteome</keyword>
<evidence type="ECO:0000256" key="4">
    <source>
        <dbReference type="ARBA" id="ARBA00022741"/>
    </source>
</evidence>
<keyword evidence="6" id="KW-0067">ATP-binding</keyword>
<dbReference type="PANTHER" id="PTHR36766">
    <property type="entry name" value="PLANT BROAD-SPECTRUM MILDEW RESISTANCE PROTEIN RPW8"/>
    <property type="match status" value="1"/>
</dbReference>
<gene>
    <name evidence="12" type="ORF">LVIROSA_LOCUS36073</name>
</gene>
<evidence type="ECO:0000256" key="1">
    <source>
        <dbReference type="ARBA" id="ARBA00008894"/>
    </source>
</evidence>
<dbReference type="InterPro" id="IPR002182">
    <property type="entry name" value="NB-ARC"/>
</dbReference>
<dbReference type="Pfam" id="PF00931">
    <property type="entry name" value="NB-ARC"/>
    <property type="match status" value="1"/>
</dbReference>
<dbReference type="Pfam" id="PF23559">
    <property type="entry name" value="WHD_DRP"/>
    <property type="match status" value="1"/>
</dbReference>
<feature type="transmembrane region" description="Helical" evidence="7">
    <location>
        <begin position="85"/>
        <end position="102"/>
    </location>
</feature>
<dbReference type="Pfam" id="PF25019">
    <property type="entry name" value="LRR_R13L1-DRL21"/>
    <property type="match status" value="1"/>
</dbReference>
<evidence type="ECO:0000259" key="10">
    <source>
        <dbReference type="Pfam" id="PF23559"/>
    </source>
</evidence>
<dbReference type="Gene3D" id="3.80.10.10">
    <property type="entry name" value="Ribonuclease Inhibitor"/>
    <property type="match status" value="1"/>
</dbReference>
<dbReference type="AlphaFoldDB" id="A0AAU9PKE6"/>
<evidence type="ECO:0000256" key="6">
    <source>
        <dbReference type="ARBA" id="ARBA00022840"/>
    </source>
</evidence>
<dbReference type="InterPro" id="IPR032675">
    <property type="entry name" value="LRR_dom_sf"/>
</dbReference>
<evidence type="ECO:0000259" key="11">
    <source>
        <dbReference type="Pfam" id="PF25019"/>
    </source>
</evidence>
<evidence type="ECO:0000259" key="8">
    <source>
        <dbReference type="Pfam" id="PF00931"/>
    </source>
</evidence>
<dbReference type="EMBL" id="CAKMRJ010005634">
    <property type="protein sequence ID" value="CAH1450659.1"/>
    <property type="molecule type" value="Genomic_DNA"/>
</dbReference>
<feature type="domain" description="R13L1/DRL21-like LRR repeat region" evidence="11">
    <location>
        <begin position="805"/>
        <end position="931"/>
    </location>
</feature>
<evidence type="ECO:0000313" key="12">
    <source>
        <dbReference type="EMBL" id="CAH1450659.1"/>
    </source>
</evidence>
<dbReference type="SUPFAM" id="SSF52540">
    <property type="entry name" value="P-loop containing nucleoside triphosphate hydrolases"/>
    <property type="match status" value="1"/>
</dbReference>
<keyword evidence="5" id="KW-0611">Plant defense</keyword>
<dbReference type="Gene3D" id="1.20.5.4130">
    <property type="match status" value="1"/>
</dbReference>
<evidence type="ECO:0000256" key="5">
    <source>
        <dbReference type="ARBA" id="ARBA00022821"/>
    </source>
</evidence>
<keyword evidence="7" id="KW-1133">Transmembrane helix</keyword>
<dbReference type="InterPro" id="IPR027417">
    <property type="entry name" value="P-loop_NTPase"/>
</dbReference>
<evidence type="ECO:0000256" key="2">
    <source>
        <dbReference type="ARBA" id="ARBA00022614"/>
    </source>
</evidence>
<evidence type="ECO:0000256" key="3">
    <source>
        <dbReference type="ARBA" id="ARBA00022737"/>
    </source>
</evidence>
<keyword evidence="4" id="KW-0547">Nucleotide-binding</keyword>
<dbReference type="FunFam" id="3.40.50.300:FF:001091">
    <property type="entry name" value="Probable disease resistance protein At1g61300"/>
    <property type="match status" value="1"/>
</dbReference>
<evidence type="ECO:0008006" key="14">
    <source>
        <dbReference type="Google" id="ProtNLM"/>
    </source>
</evidence>
<keyword evidence="2" id="KW-0433">Leucine-rich repeat</keyword>
<dbReference type="InterPro" id="IPR041118">
    <property type="entry name" value="Rx_N"/>
</dbReference>
<dbReference type="Gene3D" id="3.40.50.300">
    <property type="entry name" value="P-loop containing nucleotide triphosphate hydrolases"/>
    <property type="match status" value="1"/>
</dbReference>
<organism evidence="12 13">
    <name type="scientific">Lactuca virosa</name>
    <dbReference type="NCBI Taxonomy" id="75947"/>
    <lineage>
        <taxon>Eukaryota</taxon>
        <taxon>Viridiplantae</taxon>
        <taxon>Streptophyta</taxon>
        <taxon>Embryophyta</taxon>
        <taxon>Tracheophyta</taxon>
        <taxon>Spermatophyta</taxon>
        <taxon>Magnoliopsida</taxon>
        <taxon>eudicotyledons</taxon>
        <taxon>Gunneridae</taxon>
        <taxon>Pentapetalae</taxon>
        <taxon>asterids</taxon>
        <taxon>campanulids</taxon>
        <taxon>Asterales</taxon>
        <taxon>Asteraceae</taxon>
        <taxon>Cichorioideae</taxon>
        <taxon>Cichorieae</taxon>
        <taxon>Lactucinae</taxon>
        <taxon>Lactuca</taxon>
    </lineage>
</organism>
<dbReference type="Pfam" id="PF18052">
    <property type="entry name" value="Rx_N"/>
    <property type="match status" value="1"/>
</dbReference>
<feature type="domain" description="Disease resistance N-terminal" evidence="9">
    <location>
        <begin position="246"/>
        <end position="317"/>
    </location>
</feature>
<accession>A0AAU9PKE6</accession>
<dbReference type="Gene3D" id="1.10.10.10">
    <property type="entry name" value="Winged helix-like DNA-binding domain superfamily/Winged helix DNA-binding domain"/>
    <property type="match status" value="1"/>
</dbReference>
<dbReference type="InterPro" id="IPR042197">
    <property type="entry name" value="Apaf_helical"/>
</dbReference>
<feature type="domain" description="NB-ARC" evidence="8">
    <location>
        <begin position="360"/>
        <end position="530"/>
    </location>
</feature>
<keyword evidence="7" id="KW-0812">Transmembrane</keyword>
<comment type="caution">
    <text evidence="12">The sequence shown here is derived from an EMBL/GenBank/DDBJ whole genome shotgun (WGS) entry which is preliminary data.</text>
</comment>
<sequence>MVQTKRFPSSIMKFFKDIFQPMRAYLASYSSSTNIALMEPVIFKLVSVVVASKRKEVTFSCSTSTPQTICDLQISRLSFRILTKLLFDFSIIWILFFSFFIVKFETLVVFSADWRCVVDNLLTKKRPYANILKIQEQENKEEFWQKNQVCLREGFGGRSAYKDFAKRYLTRKSLNRSIPAWINSGDTAYMIEDTMTLGAEALPWMDNVFMLKEAIDTDDGCKFKKSLLALPSPSCVISTDLLKLGRSEGIDSQLNKWKKTLPLIQAVLDDAGQKQIADRAVQLWVNDLHNLAYDIDDVLDDLATEAGRRKLNHESHASTSSNKKINLGLNVNVNAERPNRVERRLGQTSLVDESKIMGREGDKEALLKKLLRNERFDQNVGIVSIVGLGGIGKTTLAKVVYNHEKVKDEFEFRIWVCVSGEFDVLDISKAILEAVSGEEKRSSNLDLIHVVLKEKLLKKKFLLVLDDVWNEDESKWELLQSPLVVGAPGSKIMVTTQNTRVVTMMDSDEIYHLGVLSNEDALSLFAQNALGEKNFDKHPTLKLHGEGIMKKCGRLPLALKTLGRVLKSTRNVDEWEKLLNSEIWDIEDGSEILPALKLSYYHLPPHLKQLFAYCSLFPKDYVFDKNELVLLWMAEGFLSQSKGNNSMESLGHHYFEKLKSRSFFQTSTNDELRYTMHGLINDLATSVAGEFFFRFDELRYTNETFKKFRLRHFSFINLQSYAELKKLKKASGLRTFLPMSTSFLHDVLDELLPKLEYLRVLSLANQITKGVPNTVGSLKHLRIGGLTSLQTLTKVIIEETNTFKISELKGLSDLQGRLSIMGLDKVIHPIQAKDASLHQKKGLDVLELVYSDVFDESRNEMIEYEVLKELTPHHNLKNLKILFFMGMRFPSWVGDPVFDQLTDVTLCGCTCSHLPTLGHLNSLKKLIVQKMNELKTIGLELLTPTNSNSFVHIAFPSLEVLKFLDMQNWEKWSTFGDKDNNDEISRSLFPRLHKIFIKHCPKLTQVSIGLIPSLRVLHIKECSEMVLRSMVGVSTSLVALKMWKVK</sequence>
<evidence type="ECO:0000313" key="13">
    <source>
        <dbReference type="Proteomes" id="UP001157418"/>
    </source>
</evidence>
<reference evidence="12 13" key="1">
    <citation type="submission" date="2022-01" db="EMBL/GenBank/DDBJ databases">
        <authorList>
            <person name="Xiong W."/>
            <person name="Schranz E."/>
        </authorList>
    </citation>
    <scope>NUCLEOTIDE SEQUENCE [LARGE SCALE GENOMIC DNA]</scope>
</reference>
<dbReference type="PANTHER" id="PTHR36766:SF70">
    <property type="entry name" value="DISEASE RESISTANCE PROTEIN RGA4"/>
    <property type="match status" value="1"/>
</dbReference>
<dbReference type="GO" id="GO:0005524">
    <property type="term" value="F:ATP binding"/>
    <property type="evidence" value="ECO:0007669"/>
    <property type="project" value="UniProtKB-KW"/>
</dbReference>
<dbReference type="GO" id="GO:0043531">
    <property type="term" value="F:ADP binding"/>
    <property type="evidence" value="ECO:0007669"/>
    <property type="project" value="InterPro"/>
</dbReference>
<comment type="similarity">
    <text evidence="1">Belongs to the disease resistance NB-LRR family.</text>
</comment>
<dbReference type="InterPro" id="IPR056789">
    <property type="entry name" value="LRR_R13L1-DRL21"/>
</dbReference>
<dbReference type="PRINTS" id="PR00364">
    <property type="entry name" value="DISEASERSIST"/>
</dbReference>
<dbReference type="GO" id="GO:0051607">
    <property type="term" value="P:defense response to virus"/>
    <property type="evidence" value="ECO:0007669"/>
    <property type="project" value="UniProtKB-ARBA"/>
</dbReference>
<evidence type="ECO:0000256" key="7">
    <source>
        <dbReference type="SAM" id="Phobius"/>
    </source>
</evidence>
<dbReference type="FunFam" id="1.10.10.10:FF:000322">
    <property type="entry name" value="Probable disease resistance protein At1g63360"/>
    <property type="match status" value="1"/>
</dbReference>
<dbReference type="SUPFAM" id="SSF52058">
    <property type="entry name" value="L domain-like"/>
    <property type="match status" value="1"/>
</dbReference>
<keyword evidence="3" id="KW-0677">Repeat</keyword>
<evidence type="ECO:0000259" key="9">
    <source>
        <dbReference type="Pfam" id="PF18052"/>
    </source>
</evidence>
<name>A0AAU9PKE6_9ASTR</name>
<protein>
    <recommendedName>
        <fullName evidence="14">NB-ARC domain-containing protein</fullName>
    </recommendedName>
</protein>
<dbReference type="InterPro" id="IPR036388">
    <property type="entry name" value="WH-like_DNA-bd_sf"/>
</dbReference>
<feature type="domain" description="Disease resistance protein winged helix" evidence="10">
    <location>
        <begin position="616"/>
        <end position="684"/>
    </location>
</feature>
<proteinExistence type="inferred from homology"/>
<dbReference type="Proteomes" id="UP001157418">
    <property type="component" value="Unassembled WGS sequence"/>
</dbReference>